<dbReference type="PANTHER" id="PTHR24114">
    <property type="entry name" value="LEUCINE RICH REPEAT FAMILY PROTEIN"/>
    <property type="match status" value="1"/>
</dbReference>
<evidence type="ECO:0000256" key="1">
    <source>
        <dbReference type="SAM" id="MobiDB-lite"/>
    </source>
</evidence>
<dbReference type="Gene3D" id="3.80.10.10">
    <property type="entry name" value="Ribonuclease Inhibitor"/>
    <property type="match status" value="1"/>
</dbReference>
<sequence>MNGRMGPVAVAGAERCEEEEQQQEKKQEEEGMGESARGGQRSLLEMLKKGGESGEWAMMKEVDLSSSSLNFSDVRLVANFLLKRPNRVSSLRLSDNLLGDEGSELLGILLDELDISVLDISNNEFTTRGLRAIARQACKLESLSVGGNDLSDAGEELVELIRRNKNLRHLDMSNIGLDAPDVKRIAEAVRDASSLSSLVLDDNDCAAAMELLGGCESLTYLSIRNAGLDDASCLLLCRQIAMGGRRTLKLDCRGNRMCTDKSRSVMMGTEKLVKGFEFKI</sequence>
<feature type="region of interest" description="Disordered" evidence="1">
    <location>
        <begin position="1"/>
        <end position="41"/>
    </location>
</feature>
<proteinExistence type="predicted"/>
<accession>A0A7S4M093</accession>
<dbReference type="AlphaFoldDB" id="A0A7S4M093"/>
<dbReference type="PANTHER" id="PTHR24114:SF2">
    <property type="entry name" value="F-BOX DOMAIN-CONTAINING PROTEIN-RELATED"/>
    <property type="match status" value="1"/>
</dbReference>
<protein>
    <submittedName>
        <fullName evidence="2">Uncharacterized protein</fullName>
    </submittedName>
</protein>
<evidence type="ECO:0000313" key="2">
    <source>
        <dbReference type="EMBL" id="CAE2192985.1"/>
    </source>
</evidence>
<gene>
    <name evidence="2" type="ORF">GTHE00462_LOCUS2296</name>
</gene>
<name>A0A7S4M093_GUITH</name>
<reference evidence="2" key="1">
    <citation type="submission" date="2021-01" db="EMBL/GenBank/DDBJ databases">
        <authorList>
            <person name="Corre E."/>
            <person name="Pelletier E."/>
            <person name="Niang G."/>
            <person name="Scheremetjew M."/>
            <person name="Finn R."/>
            <person name="Kale V."/>
            <person name="Holt S."/>
            <person name="Cochrane G."/>
            <person name="Meng A."/>
            <person name="Brown T."/>
            <person name="Cohen L."/>
        </authorList>
    </citation>
    <scope>NUCLEOTIDE SEQUENCE</scope>
    <source>
        <strain evidence="2">CCMP 2712</strain>
    </source>
</reference>
<dbReference type="InterPro" id="IPR032675">
    <property type="entry name" value="LRR_dom_sf"/>
</dbReference>
<organism evidence="2">
    <name type="scientific">Guillardia theta</name>
    <name type="common">Cryptophyte</name>
    <name type="synonym">Cryptomonas phi</name>
    <dbReference type="NCBI Taxonomy" id="55529"/>
    <lineage>
        <taxon>Eukaryota</taxon>
        <taxon>Cryptophyceae</taxon>
        <taxon>Pyrenomonadales</taxon>
        <taxon>Geminigeraceae</taxon>
        <taxon>Guillardia</taxon>
    </lineage>
</organism>
<dbReference type="EMBL" id="HBKN01002693">
    <property type="protein sequence ID" value="CAE2192985.1"/>
    <property type="molecule type" value="Transcribed_RNA"/>
</dbReference>
<dbReference type="SMART" id="SM00368">
    <property type="entry name" value="LRR_RI"/>
    <property type="match status" value="4"/>
</dbReference>
<dbReference type="InterPro" id="IPR001611">
    <property type="entry name" value="Leu-rich_rpt"/>
</dbReference>
<dbReference type="SUPFAM" id="SSF52047">
    <property type="entry name" value="RNI-like"/>
    <property type="match status" value="1"/>
</dbReference>
<dbReference type="InterPro" id="IPR052394">
    <property type="entry name" value="LRR-containing"/>
</dbReference>
<dbReference type="Pfam" id="PF13516">
    <property type="entry name" value="LRR_6"/>
    <property type="match status" value="2"/>
</dbReference>